<dbReference type="InterPro" id="IPR000792">
    <property type="entry name" value="Tscrpt_reg_LuxR_C"/>
</dbReference>
<organism evidence="2 3">
    <name type="scientific">Micromonospora echinaurantiaca</name>
    <dbReference type="NCBI Taxonomy" id="47857"/>
    <lineage>
        <taxon>Bacteria</taxon>
        <taxon>Bacillati</taxon>
        <taxon>Actinomycetota</taxon>
        <taxon>Actinomycetes</taxon>
        <taxon>Micromonosporales</taxon>
        <taxon>Micromonosporaceae</taxon>
        <taxon>Micromonospora</taxon>
    </lineage>
</organism>
<dbReference type="InterPro" id="IPR036390">
    <property type="entry name" value="WH_DNA-bd_sf"/>
</dbReference>
<name>A0A1C5K7B4_9ACTN</name>
<protein>
    <submittedName>
        <fullName evidence="2">Homeodomain-like domain-containing protein</fullName>
    </submittedName>
</protein>
<dbReference type="Proteomes" id="UP000198217">
    <property type="component" value="Chromosome I"/>
</dbReference>
<dbReference type="PANTHER" id="PTHR34293:SF1">
    <property type="entry name" value="HTH-TYPE TRANSCRIPTIONAL REGULATOR TRMBL2"/>
    <property type="match status" value="1"/>
</dbReference>
<dbReference type="AlphaFoldDB" id="A0A1C5K7B4"/>
<dbReference type="InterPro" id="IPR016032">
    <property type="entry name" value="Sig_transdc_resp-reg_C-effctor"/>
</dbReference>
<dbReference type="GO" id="GO:0006355">
    <property type="term" value="P:regulation of DNA-templated transcription"/>
    <property type="evidence" value="ECO:0007669"/>
    <property type="project" value="InterPro"/>
</dbReference>
<evidence type="ECO:0000259" key="1">
    <source>
        <dbReference type="SMART" id="SM00421"/>
    </source>
</evidence>
<evidence type="ECO:0000313" key="2">
    <source>
        <dbReference type="EMBL" id="SCG78675.1"/>
    </source>
</evidence>
<proteinExistence type="predicted"/>
<evidence type="ECO:0000313" key="3">
    <source>
        <dbReference type="Proteomes" id="UP000198217"/>
    </source>
</evidence>
<dbReference type="Gene3D" id="1.10.10.10">
    <property type="entry name" value="Winged helix-like DNA-binding domain superfamily/Winged helix DNA-binding domain"/>
    <property type="match status" value="2"/>
</dbReference>
<keyword evidence="3" id="KW-1185">Reference proteome</keyword>
<feature type="domain" description="HTH luxR-type" evidence="1">
    <location>
        <begin position="259"/>
        <end position="316"/>
    </location>
</feature>
<dbReference type="Pfam" id="PF01978">
    <property type="entry name" value="TrmB"/>
    <property type="match status" value="1"/>
</dbReference>
<dbReference type="PANTHER" id="PTHR34293">
    <property type="entry name" value="HTH-TYPE TRANSCRIPTIONAL REGULATOR TRMBL2"/>
    <property type="match status" value="1"/>
</dbReference>
<dbReference type="Pfam" id="PF13384">
    <property type="entry name" value="HTH_23"/>
    <property type="match status" value="1"/>
</dbReference>
<dbReference type="InterPro" id="IPR036388">
    <property type="entry name" value="WH-like_DNA-bd_sf"/>
</dbReference>
<dbReference type="RefSeq" id="WP_088996534.1">
    <property type="nucleotide sequence ID" value="NZ_LT607750.1"/>
</dbReference>
<accession>A0A1C5K7B4</accession>
<dbReference type="GO" id="GO:0003677">
    <property type="term" value="F:DNA binding"/>
    <property type="evidence" value="ECO:0007669"/>
    <property type="project" value="UniProtKB-KW"/>
</dbReference>
<dbReference type="SUPFAM" id="SSF46785">
    <property type="entry name" value="Winged helix' DNA-binding domain"/>
    <property type="match status" value="1"/>
</dbReference>
<dbReference type="SMART" id="SM00421">
    <property type="entry name" value="HTH_LUXR"/>
    <property type="match status" value="1"/>
</dbReference>
<dbReference type="EMBL" id="LT607750">
    <property type="protein sequence ID" value="SCG78675.1"/>
    <property type="molecule type" value="Genomic_DNA"/>
</dbReference>
<keyword evidence="2" id="KW-0371">Homeobox</keyword>
<dbReference type="InterPro" id="IPR051797">
    <property type="entry name" value="TrmB-like"/>
</dbReference>
<sequence length="322" mass="34824">MLEAVGVEPGEEQVYLALTAAPAAGAAELADRTGLSRAEVDRALAGLAGKGLVEVRSEPAGLIRAAPPDPTLKLLALQRMDELRRAQAVIAQLAERFEANGPAGGGADSVEVVRGARAIAERYAMLQREATQDIRALSRRPAVAVPATDNVAQREALRAGVRYRVVYDRDLLDPDSPQIPLLLEEWAALGEEMRVAAVPFKLMVIDRRQAALVPPDVAPREPVLLVVRARPVVDCLTWIVDRIWESALPVPTALSALPDGPLAVDDRRLLALLLAGYTDQAIASQLGVSMRTVQRRVQRLLGLAGVQSRIQLGWQAARRKWI</sequence>
<gene>
    <name evidence="2" type="ORF">GA0070609_5656</name>
</gene>
<dbReference type="InterPro" id="IPR002831">
    <property type="entry name" value="Tscrpt_reg_TrmB_N"/>
</dbReference>
<keyword evidence="2" id="KW-0238">DNA-binding</keyword>
<reference evidence="2 3" key="1">
    <citation type="submission" date="2016-06" db="EMBL/GenBank/DDBJ databases">
        <authorList>
            <person name="Kjaerup R.B."/>
            <person name="Dalgaard T.S."/>
            <person name="Juul-Madsen H.R."/>
        </authorList>
    </citation>
    <scope>NUCLEOTIDE SEQUENCE [LARGE SCALE GENOMIC DNA]</scope>
    <source>
        <strain evidence="2 3">DSM 43904</strain>
    </source>
</reference>
<dbReference type="SUPFAM" id="SSF46894">
    <property type="entry name" value="C-terminal effector domain of the bipartite response regulators"/>
    <property type="match status" value="1"/>
</dbReference>